<accession>A0A4Y7PS70</accession>
<reference evidence="3 4" key="1">
    <citation type="submission" date="2018-06" db="EMBL/GenBank/DDBJ databases">
        <title>A transcriptomic atlas of mushroom development highlights an independent origin of complex multicellularity.</title>
        <authorList>
            <consortium name="DOE Joint Genome Institute"/>
            <person name="Krizsan K."/>
            <person name="Almasi E."/>
            <person name="Merenyi Z."/>
            <person name="Sahu N."/>
            <person name="Viragh M."/>
            <person name="Koszo T."/>
            <person name="Mondo S."/>
            <person name="Kiss B."/>
            <person name="Balint B."/>
            <person name="Kues U."/>
            <person name="Barry K."/>
            <person name="Hegedus J.C."/>
            <person name="Henrissat B."/>
            <person name="Johnson J."/>
            <person name="Lipzen A."/>
            <person name="Ohm R."/>
            <person name="Nagy I."/>
            <person name="Pangilinan J."/>
            <person name="Yan J."/>
            <person name="Xiong Y."/>
            <person name="Grigoriev I.V."/>
            <person name="Hibbett D.S."/>
            <person name="Nagy L.G."/>
        </authorList>
    </citation>
    <scope>NUCLEOTIDE SEQUENCE [LARGE SCALE GENOMIC DNA]</scope>
    <source>
        <strain evidence="3 4">SZMC22713</strain>
    </source>
</reference>
<evidence type="ECO:0000313" key="3">
    <source>
        <dbReference type="EMBL" id="TDL18025.1"/>
    </source>
</evidence>
<name>A0A4Y7PS70_9AGAM</name>
<dbReference type="Pfam" id="PF00651">
    <property type="entry name" value="BTB"/>
    <property type="match status" value="1"/>
</dbReference>
<protein>
    <recommendedName>
        <fullName evidence="2">BTB domain-containing protein</fullName>
    </recommendedName>
</protein>
<proteinExistence type="predicted"/>
<dbReference type="Proteomes" id="UP000294933">
    <property type="component" value="Unassembled WGS sequence"/>
</dbReference>
<dbReference type="OrthoDB" id="2367075at2759"/>
<dbReference type="InterPro" id="IPR011333">
    <property type="entry name" value="SKP1/BTB/POZ_sf"/>
</dbReference>
<dbReference type="VEuPathDB" id="FungiDB:BD410DRAFT_512536"/>
<dbReference type="AlphaFoldDB" id="A0A4Y7PS70"/>
<dbReference type="InterPro" id="IPR000210">
    <property type="entry name" value="BTB/POZ_dom"/>
</dbReference>
<feature type="domain" description="BTB" evidence="2">
    <location>
        <begin position="31"/>
        <end position="104"/>
    </location>
</feature>
<dbReference type="SUPFAM" id="SSF54695">
    <property type="entry name" value="POZ domain"/>
    <property type="match status" value="1"/>
</dbReference>
<feature type="region of interest" description="Disordered" evidence="1">
    <location>
        <begin position="207"/>
        <end position="232"/>
    </location>
</feature>
<dbReference type="Gene3D" id="3.30.710.10">
    <property type="entry name" value="Potassium Channel Kv1.1, Chain A"/>
    <property type="match status" value="1"/>
</dbReference>
<dbReference type="STRING" id="50990.A0A4Y7PS70"/>
<dbReference type="PROSITE" id="PS50097">
    <property type="entry name" value="BTB"/>
    <property type="match status" value="1"/>
</dbReference>
<evidence type="ECO:0000259" key="2">
    <source>
        <dbReference type="PROSITE" id="PS50097"/>
    </source>
</evidence>
<keyword evidence="4" id="KW-1185">Reference proteome</keyword>
<gene>
    <name evidence="3" type="ORF">BD410DRAFT_512536</name>
</gene>
<evidence type="ECO:0000256" key="1">
    <source>
        <dbReference type="SAM" id="MobiDB-lite"/>
    </source>
</evidence>
<dbReference type="EMBL" id="ML170213">
    <property type="protein sequence ID" value="TDL18025.1"/>
    <property type="molecule type" value="Genomic_DNA"/>
</dbReference>
<sequence>MFYDSHCSSAIPGPTDVPSVSRHPEYYFDDGNLVLQVENVLFRVFRSTFNRHSAVFREVLAAPADSNNCEGESDRKPFLLLGISAVDFERLLSIIYPPVFGVYKTSSAEEWISVLHLATRWEFDDIRSLAIKELQTKQLDPVDRIVISQEYDITSDWTLSAYTILCQRARPLTVDEARRLGIETATRISQLRERLRGGSVMRRNAAPGRTRAKNADISPTWTNTSRHEGAHQTPKINWSSGMNAANMAAAAFGLKVTTVV</sequence>
<evidence type="ECO:0000313" key="4">
    <source>
        <dbReference type="Proteomes" id="UP000294933"/>
    </source>
</evidence>
<organism evidence="3 4">
    <name type="scientific">Rickenella mellea</name>
    <dbReference type="NCBI Taxonomy" id="50990"/>
    <lineage>
        <taxon>Eukaryota</taxon>
        <taxon>Fungi</taxon>
        <taxon>Dikarya</taxon>
        <taxon>Basidiomycota</taxon>
        <taxon>Agaricomycotina</taxon>
        <taxon>Agaricomycetes</taxon>
        <taxon>Hymenochaetales</taxon>
        <taxon>Rickenellaceae</taxon>
        <taxon>Rickenella</taxon>
    </lineage>
</organism>